<dbReference type="SUPFAM" id="SSF54821">
    <property type="entry name" value="Ribosomal protein S3 C-terminal domain"/>
    <property type="match status" value="1"/>
</dbReference>
<proteinExistence type="inferred from homology"/>
<feature type="non-terminal residue" evidence="5">
    <location>
        <position position="101"/>
    </location>
</feature>
<keyword evidence="2" id="KW-0689">Ribosomal protein</keyword>
<dbReference type="OrthoDB" id="584182at2759"/>
<dbReference type="GO" id="GO:1990904">
    <property type="term" value="C:ribonucleoprotein complex"/>
    <property type="evidence" value="ECO:0007669"/>
    <property type="project" value="UniProtKB-KW"/>
</dbReference>
<gene>
    <name evidence="5" type="ORF">CFOL_v3_05821</name>
</gene>
<dbReference type="STRING" id="3775.A0A1Q3B2R0"/>
<name>A0A1Q3B2R0_CEPFO</name>
<keyword evidence="6" id="KW-1185">Reference proteome</keyword>
<evidence type="ECO:0000256" key="4">
    <source>
        <dbReference type="SAM" id="MobiDB-lite"/>
    </source>
</evidence>
<dbReference type="Proteomes" id="UP000187406">
    <property type="component" value="Unassembled WGS sequence"/>
</dbReference>
<organism evidence="5 6">
    <name type="scientific">Cephalotus follicularis</name>
    <name type="common">Albany pitcher plant</name>
    <dbReference type="NCBI Taxonomy" id="3775"/>
    <lineage>
        <taxon>Eukaryota</taxon>
        <taxon>Viridiplantae</taxon>
        <taxon>Streptophyta</taxon>
        <taxon>Embryophyta</taxon>
        <taxon>Tracheophyta</taxon>
        <taxon>Spermatophyta</taxon>
        <taxon>Magnoliopsida</taxon>
        <taxon>eudicotyledons</taxon>
        <taxon>Gunneridae</taxon>
        <taxon>Pentapetalae</taxon>
        <taxon>rosids</taxon>
        <taxon>fabids</taxon>
        <taxon>Oxalidales</taxon>
        <taxon>Cephalotaceae</taxon>
        <taxon>Cephalotus</taxon>
    </lineage>
</organism>
<comment type="caution">
    <text evidence="5">The sequence shown here is derived from an EMBL/GenBank/DDBJ whole genome shotgun (WGS) entry which is preliminary data.</text>
</comment>
<dbReference type="AlphaFoldDB" id="A0A1Q3B2R0"/>
<evidence type="ECO:0000256" key="1">
    <source>
        <dbReference type="ARBA" id="ARBA00010761"/>
    </source>
</evidence>
<feature type="compositionally biased region" description="Basic and acidic residues" evidence="4">
    <location>
        <begin position="89"/>
        <end position="101"/>
    </location>
</feature>
<comment type="similarity">
    <text evidence="1">Belongs to the universal ribosomal protein uS3 family.</text>
</comment>
<keyword evidence="3" id="KW-0687">Ribonucleoprotein</keyword>
<dbReference type="InParanoid" id="A0A1Q3B2R0"/>
<dbReference type="EMBL" id="BDDD01000252">
    <property type="protein sequence ID" value="GAV62297.1"/>
    <property type="molecule type" value="Genomic_DNA"/>
</dbReference>
<reference evidence="6" key="1">
    <citation type="submission" date="2016-04" db="EMBL/GenBank/DDBJ databases">
        <title>Cephalotus genome sequencing.</title>
        <authorList>
            <person name="Fukushima K."/>
            <person name="Hasebe M."/>
            <person name="Fang X."/>
        </authorList>
    </citation>
    <scope>NUCLEOTIDE SEQUENCE [LARGE SCALE GENOMIC DNA]</scope>
    <source>
        <strain evidence="6">cv. St1</strain>
    </source>
</reference>
<protein>
    <submittedName>
        <fullName evidence="5">Ribosomal_S3_C domain-containing protein</fullName>
    </submittedName>
</protein>
<dbReference type="Gene3D" id="3.30.1140.32">
    <property type="entry name" value="Ribosomal protein S3, C-terminal domain"/>
    <property type="match status" value="1"/>
</dbReference>
<evidence type="ECO:0000313" key="5">
    <source>
        <dbReference type="EMBL" id="GAV62297.1"/>
    </source>
</evidence>
<accession>A0A1Q3B2R0</accession>
<dbReference type="GO" id="GO:0005840">
    <property type="term" value="C:ribosome"/>
    <property type="evidence" value="ECO:0007669"/>
    <property type="project" value="UniProtKB-KW"/>
</dbReference>
<evidence type="ECO:0000256" key="3">
    <source>
        <dbReference type="ARBA" id="ARBA00023274"/>
    </source>
</evidence>
<dbReference type="InterPro" id="IPR036419">
    <property type="entry name" value="Ribosomal_S3_C_sf"/>
</dbReference>
<evidence type="ECO:0000256" key="2">
    <source>
        <dbReference type="ARBA" id="ARBA00022980"/>
    </source>
</evidence>
<sequence>MESGAKRCEVSNKAEFILNTASFLLAKSMKFKEGYMISSSQPVNEYIDSVQHFLIVIQGVLGMKVKIMLDRDPKARRNYSTPQSSPIHPPKDEEYLKQQVT</sequence>
<evidence type="ECO:0000313" key="6">
    <source>
        <dbReference type="Proteomes" id="UP000187406"/>
    </source>
</evidence>
<feature type="region of interest" description="Disordered" evidence="4">
    <location>
        <begin position="72"/>
        <end position="101"/>
    </location>
</feature>